<dbReference type="AlphaFoldDB" id="A6JMY8"/>
<evidence type="ECO:0000313" key="3">
    <source>
        <dbReference type="Proteomes" id="UP000234681"/>
    </source>
</evidence>
<evidence type="ECO:0000313" key="2">
    <source>
        <dbReference type="EMBL" id="EDL82637.1"/>
    </source>
</evidence>
<accession>A6JMY8</accession>
<sequence>MKQTALSCHLLGWKWFYTFLLALCFSKLRVFNVFIMSASLHLTMIHPFQEGSTPQTKCTSVFLCISLPERHVVCVIIQPPQCP</sequence>
<name>A6JMY8_RAT</name>
<keyword evidence="1" id="KW-0472">Membrane</keyword>
<keyword evidence="1" id="KW-0812">Transmembrane</keyword>
<protein>
    <submittedName>
        <fullName evidence="2">RCG53344</fullName>
    </submittedName>
</protein>
<proteinExistence type="predicted"/>
<dbReference type="Proteomes" id="UP000234681">
    <property type="component" value="Chromosome 2"/>
</dbReference>
<dbReference type="EMBL" id="CH473992">
    <property type="protein sequence ID" value="EDL82637.1"/>
    <property type="molecule type" value="Genomic_DNA"/>
</dbReference>
<organism evidence="2 3">
    <name type="scientific">Rattus norvegicus</name>
    <name type="common">Rat</name>
    <dbReference type="NCBI Taxonomy" id="10116"/>
    <lineage>
        <taxon>Eukaryota</taxon>
        <taxon>Metazoa</taxon>
        <taxon>Chordata</taxon>
        <taxon>Craniata</taxon>
        <taxon>Vertebrata</taxon>
        <taxon>Euteleostomi</taxon>
        <taxon>Mammalia</taxon>
        <taxon>Eutheria</taxon>
        <taxon>Euarchontoglires</taxon>
        <taxon>Glires</taxon>
        <taxon>Rodentia</taxon>
        <taxon>Myomorpha</taxon>
        <taxon>Muroidea</taxon>
        <taxon>Muridae</taxon>
        <taxon>Murinae</taxon>
        <taxon>Rattus</taxon>
    </lineage>
</organism>
<evidence type="ECO:0000256" key="1">
    <source>
        <dbReference type="SAM" id="Phobius"/>
    </source>
</evidence>
<keyword evidence="1" id="KW-1133">Transmembrane helix</keyword>
<feature type="transmembrane region" description="Helical" evidence="1">
    <location>
        <begin position="15"/>
        <end position="35"/>
    </location>
</feature>
<reference evidence="3" key="1">
    <citation type="submission" date="2005-09" db="EMBL/GenBank/DDBJ databases">
        <authorList>
            <person name="Mural R.J."/>
            <person name="Li P.W."/>
            <person name="Adams M.D."/>
            <person name="Amanatides P.G."/>
            <person name="Baden-Tillson H."/>
            <person name="Barnstead M."/>
            <person name="Chin S.H."/>
            <person name="Dew I."/>
            <person name="Evans C.A."/>
            <person name="Ferriera S."/>
            <person name="Flanigan M."/>
            <person name="Fosler C."/>
            <person name="Glodek A."/>
            <person name="Gu Z."/>
            <person name="Holt R.A."/>
            <person name="Jennings D."/>
            <person name="Kraft C.L."/>
            <person name="Lu F."/>
            <person name="Nguyen T."/>
            <person name="Nusskern D.R."/>
            <person name="Pfannkoch C.M."/>
            <person name="Sitter C."/>
            <person name="Sutton G.G."/>
            <person name="Venter J.C."/>
            <person name="Wang Z."/>
            <person name="Woodage T."/>
            <person name="Zheng X.H."/>
            <person name="Zhong F."/>
        </authorList>
    </citation>
    <scope>NUCLEOTIDE SEQUENCE [LARGE SCALE GENOMIC DNA]</scope>
    <source>
        <strain>BN</strain>
        <strain evidence="3">Sprague-Dawley</strain>
    </source>
</reference>
<gene>
    <name evidence="2" type="ORF">rCG_53344</name>
</gene>